<dbReference type="AlphaFoldDB" id="A0A6J4N4D2"/>
<gene>
    <name evidence="3" type="ORF">AVDCRST_MAG21-1342</name>
</gene>
<evidence type="ECO:0000256" key="1">
    <source>
        <dbReference type="SAM" id="MobiDB-lite"/>
    </source>
</evidence>
<keyword evidence="2" id="KW-1133">Transmembrane helix</keyword>
<evidence type="ECO:0000313" key="3">
    <source>
        <dbReference type="EMBL" id="CAA9377026.1"/>
    </source>
</evidence>
<protein>
    <submittedName>
        <fullName evidence="3">Uncharacterized protein</fullName>
    </submittedName>
</protein>
<accession>A0A6J4N4D2</accession>
<reference evidence="3" key="1">
    <citation type="submission" date="2020-02" db="EMBL/GenBank/DDBJ databases">
        <authorList>
            <person name="Meier V. D."/>
        </authorList>
    </citation>
    <scope>NUCLEOTIDE SEQUENCE</scope>
    <source>
        <strain evidence="3">AVDCRST_MAG21</strain>
    </source>
</reference>
<keyword evidence="2" id="KW-0812">Transmembrane</keyword>
<feature type="compositionally biased region" description="Basic and acidic residues" evidence="1">
    <location>
        <begin position="65"/>
        <end position="100"/>
    </location>
</feature>
<feature type="transmembrane region" description="Helical" evidence="2">
    <location>
        <begin position="115"/>
        <end position="143"/>
    </location>
</feature>
<feature type="transmembrane region" description="Helical" evidence="2">
    <location>
        <begin position="239"/>
        <end position="261"/>
    </location>
</feature>
<feature type="transmembrane region" description="Helical" evidence="2">
    <location>
        <begin position="199"/>
        <end position="219"/>
    </location>
</feature>
<evidence type="ECO:0000256" key="2">
    <source>
        <dbReference type="SAM" id="Phobius"/>
    </source>
</evidence>
<proteinExistence type="predicted"/>
<feature type="compositionally biased region" description="Basic and acidic residues" evidence="1">
    <location>
        <begin position="1"/>
        <end position="10"/>
    </location>
</feature>
<feature type="transmembrane region" description="Helical" evidence="2">
    <location>
        <begin position="163"/>
        <end position="187"/>
    </location>
</feature>
<feature type="region of interest" description="Disordered" evidence="1">
    <location>
        <begin position="1"/>
        <end position="100"/>
    </location>
</feature>
<keyword evidence="2" id="KW-0472">Membrane</keyword>
<dbReference type="EMBL" id="CADCUL010000133">
    <property type="protein sequence ID" value="CAA9377026.1"/>
    <property type="molecule type" value="Genomic_DNA"/>
</dbReference>
<organism evidence="3">
    <name type="scientific">uncultured Nocardioidaceae bacterium</name>
    <dbReference type="NCBI Taxonomy" id="253824"/>
    <lineage>
        <taxon>Bacteria</taxon>
        <taxon>Bacillati</taxon>
        <taxon>Actinomycetota</taxon>
        <taxon>Actinomycetes</taxon>
        <taxon>Propionibacteriales</taxon>
        <taxon>Nocardioidaceae</taxon>
        <taxon>environmental samples</taxon>
    </lineage>
</organism>
<feature type="compositionally biased region" description="Low complexity" evidence="1">
    <location>
        <begin position="11"/>
        <end position="64"/>
    </location>
</feature>
<name>A0A6J4N4D2_9ACTN</name>
<sequence length="276" mass="28228">MAGLGKDREASGATAAGSNAGSSTPTSSTGTPTSTGTPVTSTSSTSGSSSLTPTTSTHGETGEVVTEREVVHEQDSGDYERGLQRGREEGLREGYRAVDPDAEQRRKDAYGGLNLGASFFGWLVAVALTILLTGILSAVATGIGDASNLDISTAELRSDAGTVGLVTGIVLLVVLMIGYYAGGYVAGRMSRFDGVKQGIGVWVIGLLVTIVVAVITAVAGSEYDVFRYIPSIPIPTDTLTSSGLIALGAVLLGTLLAAIIGGKVGQRYHTKVDRIS</sequence>